<gene>
    <name evidence="1" type="ORF">C8D90_103186</name>
</gene>
<proteinExistence type="predicted"/>
<dbReference type="PANTHER" id="PTHR45566">
    <property type="entry name" value="HTH-TYPE TRANSCRIPTIONAL REGULATOR YHJB-RELATED"/>
    <property type="match status" value="1"/>
</dbReference>
<dbReference type="Gene3D" id="3.40.50.2300">
    <property type="match status" value="1"/>
</dbReference>
<evidence type="ECO:0000313" key="2">
    <source>
        <dbReference type="Proteomes" id="UP000254848"/>
    </source>
</evidence>
<keyword evidence="2" id="KW-1185">Reference proteome</keyword>
<dbReference type="GO" id="GO:0003677">
    <property type="term" value="F:DNA binding"/>
    <property type="evidence" value="ECO:0007669"/>
    <property type="project" value="UniProtKB-KW"/>
</dbReference>
<sequence length="205" mass="23249">MRVISTSEVIDINDACVGIVSNDPLFTEGVKGLLKLCRSDIAPGTCPVMQSKILFLDLDSLDQSIFEIVRTLTHLSYEQTYRVVFWTTNQHDYTLNFLRTIENASFISKNAQLEPIKKAMQAVLRGEIFISPAIDGMFRESNKPGNISEETFTILDNMMSGVRVKRIAANLQVADKSIYSKMRQFRGRLALMRKSDFLSFIHEIS</sequence>
<protein>
    <submittedName>
        <fullName evidence="1">DNA-binding NarL/FixJ family response regulator</fullName>
    </submittedName>
</protein>
<comment type="caution">
    <text evidence="1">The sequence shown here is derived from an EMBL/GenBank/DDBJ whole genome shotgun (WGS) entry which is preliminary data.</text>
</comment>
<name>A0A370QU67_9GAMM</name>
<dbReference type="EMBL" id="QRAP01000003">
    <property type="protein sequence ID" value="RDK92794.1"/>
    <property type="molecule type" value="Genomic_DNA"/>
</dbReference>
<reference evidence="1 2" key="1">
    <citation type="submission" date="2018-07" db="EMBL/GenBank/DDBJ databases">
        <title>Genomic Encyclopedia of Type Strains, Phase IV (KMG-IV): sequencing the most valuable type-strain genomes for metagenomic binning, comparative biology and taxonomic classification.</title>
        <authorList>
            <person name="Goeker M."/>
        </authorList>
    </citation>
    <scope>NUCLEOTIDE SEQUENCE [LARGE SCALE GENOMIC DNA]</scope>
    <source>
        <strain evidence="1 2">DSM 103736</strain>
    </source>
</reference>
<keyword evidence="1" id="KW-0238">DNA-binding</keyword>
<dbReference type="Proteomes" id="UP000254848">
    <property type="component" value="Unassembled WGS sequence"/>
</dbReference>
<dbReference type="PANTHER" id="PTHR45566:SF1">
    <property type="entry name" value="HTH-TYPE TRANSCRIPTIONAL REGULATOR YHJB-RELATED"/>
    <property type="match status" value="1"/>
</dbReference>
<evidence type="ECO:0000313" key="1">
    <source>
        <dbReference type="EMBL" id="RDK92794.1"/>
    </source>
</evidence>
<organism evidence="1 2">
    <name type="scientific">Enterobacillus tribolii</name>
    <dbReference type="NCBI Taxonomy" id="1487935"/>
    <lineage>
        <taxon>Bacteria</taxon>
        <taxon>Pseudomonadati</taxon>
        <taxon>Pseudomonadota</taxon>
        <taxon>Gammaproteobacteria</taxon>
        <taxon>Enterobacterales</taxon>
        <taxon>Hafniaceae</taxon>
        <taxon>Enterobacillus</taxon>
    </lineage>
</organism>
<dbReference type="AlphaFoldDB" id="A0A370QU67"/>
<dbReference type="InterPro" id="IPR051015">
    <property type="entry name" value="EvgA-like"/>
</dbReference>
<dbReference type="OrthoDB" id="6414362at2"/>
<accession>A0A370QU67</accession>
<dbReference type="RefSeq" id="WP_115457984.1">
    <property type="nucleotide sequence ID" value="NZ_QRAP01000003.1"/>
</dbReference>